<keyword evidence="1 6" id="KW-0963">Cytoplasm</keyword>
<dbReference type="GO" id="GO:0070677">
    <property type="term" value="F:rRNA (cytosine-2'-O-)-methyltransferase activity"/>
    <property type="evidence" value="ECO:0007669"/>
    <property type="project" value="UniProtKB-UniRule"/>
</dbReference>
<dbReference type="AlphaFoldDB" id="A0A510JHQ2"/>
<keyword evidence="5 6" id="KW-0949">S-adenosyl-L-methionine</keyword>
<dbReference type="InterPro" id="IPR014777">
    <property type="entry name" value="4pyrrole_Mease_sub1"/>
</dbReference>
<dbReference type="KEGG" id="lhf:JCM16775_0108"/>
<dbReference type="OrthoDB" id="9809084at2"/>
<dbReference type="RefSeq" id="WP_051254453.1">
    <property type="nucleotide sequence ID" value="NZ_AP019823.1"/>
</dbReference>
<comment type="function">
    <text evidence="6">Catalyzes the 2'-O-methylation of the ribose of cytidine 1402 (C1402) in 16S rRNA.</text>
</comment>
<dbReference type="SUPFAM" id="SSF53790">
    <property type="entry name" value="Tetrapyrrole methylase"/>
    <property type="match status" value="1"/>
</dbReference>
<dbReference type="FunFam" id="3.30.950.10:FF:000002">
    <property type="entry name" value="Ribosomal RNA small subunit methyltransferase I"/>
    <property type="match status" value="1"/>
</dbReference>
<feature type="domain" description="Tetrapyrrole methylase" evidence="7">
    <location>
        <begin position="1"/>
        <end position="199"/>
    </location>
</feature>
<dbReference type="HAMAP" id="MF_01877">
    <property type="entry name" value="16SrRNA_methyltr_I"/>
    <property type="match status" value="1"/>
</dbReference>
<name>A0A510JHQ2_9FUSO</name>
<keyword evidence="4 6" id="KW-0808">Transferase</keyword>
<organism evidence="8 9">
    <name type="scientific">Leptotrichia hofstadii</name>
    <dbReference type="NCBI Taxonomy" id="157688"/>
    <lineage>
        <taxon>Bacteria</taxon>
        <taxon>Fusobacteriati</taxon>
        <taxon>Fusobacteriota</taxon>
        <taxon>Fusobacteriia</taxon>
        <taxon>Fusobacteriales</taxon>
        <taxon>Leptotrichiaceae</taxon>
        <taxon>Leptotrichia</taxon>
    </lineage>
</organism>
<dbReference type="EMBL" id="AP019823">
    <property type="protein sequence ID" value="BBM37433.1"/>
    <property type="molecule type" value="Genomic_DNA"/>
</dbReference>
<protein>
    <recommendedName>
        <fullName evidence="6">Ribosomal RNA small subunit methyltransferase I</fullName>
        <ecNumber evidence="6">2.1.1.198</ecNumber>
    </recommendedName>
    <alternativeName>
        <fullName evidence="6">16S rRNA 2'-O-ribose C1402 methyltransferase</fullName>
    </alternativeName>
    <alternativeName>
        <fullName evidence="6">rRNA (cytidine-2'-O-)-methyltransferase RsmI</fullName>
    </alternativeName>
</protein>
<dbReference type="InterPro" id="IPR014776">
    <property type="entry name" value="4pyrrole_Mease_sub2"/>
</dbReference>
<dbReference type="InterPro" id="IPR000878">
    <property type="entry name" value="4pyrrol_Mease"/>
</dbReference>
<dbReference type="CDD" id="cd11648">
    <property type="entry name" value="RsmI"/>
    <property type="match status" value="1"/>
</dbReference>
<dbReference type="Gene3D" id="3.40.1010.10">
    <property type="entry name" value="Cobalt-precorrin-4 Transmethylase, Domain 1"/>
    <property type="match status" value="1"/>
</dbReference>
<evidence type="ECO:0000313" key="9">
    <source>
        <dbReference type="Proteomes" id="UP000321892"/>
    </source>
</evidence>
<evidence type="ECO:0000256" key="1">
    <source>
        <dbReference type="ARBA" id="ARBA00022490"/>
    </source>
</evidence>
<dbReference type="InterPro" id="IPR035996">
    <property type="entry name" value="4pyrrol_Methylase_sf"/>
</dbReference>
<evidence type="ECO:0000256" key="3">
    <source>
        <dbReference type="ARBA" id="ARBA00022603"/>
    </source>
</evidence>
<evidence type="ECO:0000256" key="6">
    <source>
        <dbReference type="HAMAP-Rule" id="MF_01877"/>
    </source>
</evidence>
<keyword evidence="2 6" id="KW-0698">rRNA processing</keyword>
<comment type="catalytic activity">
    <reaction evidence="6">
        <text>cytidine(1402) in 16S rRNA + S-adenosyl-L-methionine = 2'-O-methylcytidine(1402) in 16S rRNA + S-adenosyl-L-homocysteine + H(+)</text>
        <dbReference type="Rhea" id="RHEA:42924"/>
        <dbReference type="Rhea" id="RHEA-COMP:10285"/>
        <dbReference type="Rhea" id="RHEA-COMP:10286"/>
        <dbReference type="ChEBI" id="CHEBI:15378"/>
        <dbReference type="ChEBI" id="CHEBI:57856"/>
        <dbReference type="ChEBI" id="CHEBI:59789"/>
        <dbReference type="ChEBI" id="CHEBI:74495"/>
        <dbReference type="ChEBI" id="CHEBI:82748"/>
        <dbReference type="EC" id="2.1.1.198"/>
    </reaction>
</comment>
<accession>A0A510JHQ2</accession>
<dbReference type="FunFam" id="3.40.1010.10:FF:000007">
    <property type="entry name" value="Ribosomal RNA small subunit methyltransferase I"/>
    <property type="match status" value="1"/>
</dbReference>
<dbReference type="PIRSF" id="PIRSF005917">
    <property type="entry name" value="MTase_YraL"/>
    <property type="match status" value="1"/>
</dbReference>
<dbReference type="GO" id="GO:0005737">
    <property type="term" value="C:cytoplasm"/>
    <property type="evidence" value="ECO:0007669"/>
    <property type="project" value="UniProtKB-SubCell"/>
</dbReference>
<dbReference type="Gene3D" id="3.30.950.10">
    <property type="entry name" value="Methyltransferase, Cobalt-precorrin-4 Transmethylase, Domain 2"/>
    <property type="match status" value="1"/>
</dbReference>
<dbReference type="NCBIfam" id="TIGR00096">
    <property type="entry name" value="16S rRNA (cytidine(1402)-2'-O)-methyltransferase"/>
    <property type="match status" value="1"/>
</dbReference>
<keyword evidence="3 6" id="KW-0489">Methyltransferase</keyword>
<evidence type="ECO:0000259" key="7">
    <source>
        <dbReference type="Pfam" id="PF00590"/>
    </source>
</evidence>
<dbReference type="PANTHER" id="PTHR46111:SF1">
    <property type="entry name" value="RIBOSOMAL RNA SMALL SUBUNIT METHYLTRANSFERASE I"/>
    <property type="match status" value="1"/>
</dbReference>
<comment type="similarity">
    <text evidence="6">Belongs to the methyltransferase superfamily. RsmI family.</text>
</comment>
<evidence type="ECO:0000313" key="8">
    <source>
        <dbReference type="EMBL" id="BBM37433.1"/>
    </source>
</evidence>
<keyword evidence="9" id="KW-1185">Reference proteome</keyword>
<proteinExistence type="inferred from homology"/>
<dbReference type="Proteomes" id="UP000321892">
    <property type="component" value="Chromosome"/>
</dbReference>
<dbReference type="EC" id="2.1.1.198" evidence="6"/>
<dbReference type="InterPro" id="IPR008189">
    <property type="entry name" value="rRNA_ssu_MeTfrase_I"/>
</dbReference>
<comment type="subcellular location">
    <subcellularLocation>
        <location evidence="6">Cytoplasm</location>
    </subcellularLocation>
</comment>
<dbReference type="PANTHER" id="PTHR46111">
    <property type="entry name" value="RIBOSOMAL RNA SMALL SUBUNIT METHYLTRANSFERASE I"/>
    <property type="match status" value="1"/>
</dbReference>
<reference evidence="8 9" key="1">
    <citation type="submission" date="2019-07" db="EMBL/GenBank/DDBJ databases">
        <title>Complete Genome Sequence of Leptotrichia hofstadii Strain JCM16775.</title>
        <authorList>
            <person name="Watanabe S."/>
            <person name="Cui L."/>
        </authorList>
    </citation>
    <scope>NUCLEOTIDE SEQUENCE [LARGE SCALE GENOMIC DNA]</scope>
    <source>
        <strain evidence="8 9">JCM16775</strain>
    </source>
</reference>
<dbReference type="Pfam" id="PF00590">
    <property type="entry name" value="TP_methylase"/>
    <property type="match status" value="1"/>
</dbReference>
<gene>
    <name evidence="6" type="primary">rsmI</name>
    <name evidence="8" type="ORF">JCM16775_0108</name>
</gene>
<evidence type="ECO:0000256" key="5">
    <source>
        <dbReference type="ARBA" id="ARBA00022691"/>
    </source>
</evidence>
<sequence>MFYVVGTPIGNLEDITFRAIKVLKEVDYIFAEDTRVTKKLLSHYEIEKTVYQYHEHNKLHQIINIINLLKDEKKIALVTDAGTPCISDPGFELVNEILKAGIKVVGIPGASSIVTGASISGLDMRRMAYEGFLPKKKGRQTLFNKLKEEERTIVILESPNRILKTLKDIKEYLGERYVVITRELTKIYEEIIRGNVSEIIEKLEEKPIKGEIVLFIRAINDDGIYLKITKIE</sequence>
<evidence type="ECO:0000256" key="4">
    <source>
        <dbReference type="ARBA" id="ARBA00022679"/>
    </source>
</evidence>
<evidence type="ECO:0000256" key="2">
    <source>
        <dbReference type="ARBA" id="ARBA00022552"/>
    </source>
</evidence>